<proteinExistence type="predicted"/>
<dbReference type="PROSITE" id="PS50141">
    <property type="entry name" value="A_DEAMIN_EDITASE"/>
    <property type="match status" value="1"/>
</dbReference>
<dbReference type="GO" id="GO:0006396">
    <property type="term" value="P:RNA processing"/>
    <property type="evidence" value="ECO:0007669"/>
    <property type="project" value="InterPro"/>
</dbReference>
<dbReference type="PANTHER" id="PTHR10910">
    <property type="entry name" value="EUKARYOTE SPECIFIC DSRNA BINDING PROTEIN"/>
    <property type="match status" value="1"/>
</dbReference>
<evidence type="ECO:0000313" key="3">
    <source>
        <dbReference type="Proteomes" id="UP001221898"/>
    </source>
</evidence>
<dbReference type="GO" id="GO:0005737">
    <property type="term" value="C:cytoplasm"/>
    <property type="evidence" value="ECO:0007669"/>
    <property type="project" value="TreeGrafter"/>
</dbReference>
<evidence type="ECO:0000259" key="1">
    <source>
        <dbReference type="PROSITE" id="PS50141"/>
    </source>
</evidence>
<dbReference type="GO" id="GO:0005730">
    <property type="term" value="C:nucleolus"/>
    <property type="evidence" value="ECO:0007669"/>
    <property type="project" value="TreeGrafter"/>
</dbReference>
<name>A0AAD7RDE4_9TELE</name>
<dbReference type="EMBL" id="JAINUG010000328">
    <property type="protein sequence ID" value="KAJ8378177.1"/>
    <property type="molecule type" value="Genomic_DNA"/>
</dbReference>
<sequence length="174" mass="19083">MQGSLLSHFLEPVYLFSLTVGSLRHPGHLARTLAHRLEHIGHLPAPYRHTNPLLGCLGSSDSRSAGKSPCFSINWTAGDAELEVVNGTTGRRRDTGASSRLCKHGLFTRWGRLYSKLGVGVQIHAGAPLTYCKAKLAAGTYQIAKRRLVRTLQEGGLGTWVRKPPEQEQFQLCV</sequence>
<evidence type="ECO:0000313" key="2">
    <source>
        <dbReference type="EMBL" id="KAJ8378177.1"/>
    </source>
</evidence>
<reference evidence="2" key="1">
    <citation type="journal article" date="2023" name="Science">
        <title>Genome structures resolve the early diversification of teleost fishes.</title>
        <authorList>
            <person name="Parey E."/>
            <person name="Louis A."/>
            <person name="Montfort J."/>
            <person name="Bouchez O."/>
            <person name="Roques C."/>
            <person name="Iampietro C."/>
            <person name="Lluch J."/>
            <person name="Castinel A."/>
            <person name="Donnadieu C."/>
            <person name="Desvignes T."/>
            <person name="Floi Bucao C."/>
            <person name="Jouanno E."/>
            <person name="Wen M."/>
            <person name="Mejri S."/>
            <person name="Dirks R."/>
            <person name="Jansen H."/>
            <person name="Henkel C."/>
            <person name="Chen W.J."/>
            <person name="Zahm M."/>
            <person name="Cabau C."/>
            <person name="Klopp C."/>
            <person name="Thompson A.W."/>
            <person name="Robinson-Rechavi M."/>
            <person name="Braasch I."/>
            <person name="Lecointre G."/>
            <person name="Bobe J."/>
            <person name="Postlethwait J.H."/>
            <person name="Berthelot C."/>
            <person name="Roest Crollius H."/>
            <person name="Guiguen Y."/>
        </authorList>
    </citation>
    <scope>NUCLEOTIDE SEQUENCE</scope>
    <source>
        <strain evidence="2">NC1722</strain>
    </source>
</reference>
<dbReference type="PANTHER" id="PTHR10910:SF17">
    <property type="entry name" value="DOUBLE-STRANDED RNA-SPECIFIC EDITASE B2"/>
    <property type="match status" value="1"/>
</dbReference>
<protein>
    <recommendedName>
        <fullName evidence="1">A to I editase domain-containing protein</fullName>
    </recommendedName>
</protein>
<dbReference type="GO" id="GO:0003726">
    <property type="term" value="F:double-stranded RNA adenosine deaminase activity"/>
    <property type="evidence" value="ECO:0007669"/>
    <property type="project" value="TreeGrafter"/>
</dbReference>
<dbReference type="GO" id="GO:0003725">
    <property type="term" value="F:double-stranded RNA binding"/>
    <property type="evidence" value="ECO:0007669"/>
    <property type="project" value="TreeGrafter"/>
</dbReference>
<dbReference type="GO" id="GO:0008251">
    <property type="term" value="F:tRNA-specific adenosine deaminase activity"/>
    <property type="evidence" value="ECO:0007669"/>
    <property type="project" value="TreeGrafter"/>
</dbReference>
<dbReference type="SMART" id="SM00552">
    <property type="entry name" value="ADEAMc"/>
    <property type="match status" value="1"/>
</dbReference>
<dbReference type="AlphaFoldDB" id="A0AAD7RDE4"/>
<accession>A0AAD7RDE4</accession>
<dbReference type="Proteomes" id="UP001221898">
    <property type="component" value="Unassembled WGS sequence"/>
</dbReference>
<comment type="caution">
    <text evidence="2">The sequence shown here is derived from an EMBL/GenBank/DDBJ whole genome shotgun (WGS) entry which is preliminary data.</text>
</comment>
<dbReference type="InterPro" id="IPR002466">
    <property type="entry name" value="A_deamin"/>
</dbReference>
<dbReference type="GO" id="GO:0006382">
    <property type="term" value="P:adenosine to inosine editing"/>
    <property type="evidence" value="ECO:0007669"/>
    <property type="project" value="TreeGrafter"/>
</dbReference>
<dbReference type="Pfam" id="PF02137">
    <property type="entry name" value="A_deamin"/>
    <property type="match status" value="1"/>
</dbReference>
<gene>
    <name evidence="2" type="ORF">AAFF_G00245250</name>
</gene>
<feature type="domain" description="A to I editase" evidence="1">
    <location>
        <begin position="1"/>
        <end position="170"/>
    </location>
</feature>
<keyword evidence="3" id="KW-1185">Reference proteome</keyword>
<organism evidence="2 3">
    <name type="scientific">Aldrovandia affinis</name>
    <dbReference type="NCBI Taxonomy" id="143900"/>
    <lineage>
        <taxon>Eukaryota</taxon>
        <taxon>Metazoa</taxon>
        <taxon>Chordata</taxon>
        <taxon>Craniata</taxon>
        <taxon>Vertebrata</taxon>
        <taxon>Euteleostomi</taxon>
        <taxon>Actinopterygii</taxon>
        <taxon>Neopterygii</taxon>
        <taxon>Teleostei</taxon>
        <taxon>Notacanthiformes</taxon>
        <taxon>Halosauridae</taxon>
        <taxon>Aldrovandia</taxon>
    </lineage>
</organism>